<protein>
    <recommendedName>
        <fullName evidence="12">Glycosyltransferase RgtA/B/C/D-like domain-containing protein</fullName>
    </recommendedName>
</protein>
<evidence type="ECO:0000256" key="4">
    <source>
        <dbReference type="ARBA" id="ARBA00022679"/>
    </source>
</evidence>
<evidence type="ECO:0000256" key="6">
    <source>
        <dbReference type="ARBA" id="ARBA00022989"/>
    </source>
</evidence>
<dbReference type="GO" id="GO:0005886">
    <property type="term" value="C:plasma membrane"/>
    <property type="evidence" value="ECO:0007669"/>
    <property type="project" value="UniProtKB-SubCell"/>
</dbReference>
<dbReference type="RefSeq" id="WP_146459513.1">
    <property type="nucleotide sequence ID" value="NZ_SJPW01000005.1"/>
</dbReference>
<evidence type="ECO:0000256" key="5">
    <source>
        <dbReference type="ARBA" id="ARBA00022692"/>
    </source>
</evidence>
<evidence type="ECO:0008006" key="12">
    <source>
        <dbReference type="Google" id="ProtNLM"/>
    </source>
</evidence>
<feature type="transmembrane region" description="Helical" evidence="8">
    <location>
        <begin position="380"/>
        <end position="401"/>
    </location>
</feature>
<evidence type="ECO:0000256" key="2">
    <source>
        <dbReference type="ARBA" id="ARBA00022475"/>
    </source>
</evidence>
<keyword evidence="6 8" id="KW-1133">Transmembrane helix</keyword>
<name>A0A5C6ER92_9BACT</name>
<feature type="transmembrane region" description="Helical" evidence="8">
    <location>
        <begin position="435"/>
        <end position="453"/>
    </location>
</feature>
<keyword evidence="4" id="KW-0808">Transferase</keyword>
<feature type="transmembrane region" description="Helical" evidence="8">
    <location>
        <begin position="408"/>
        <end position="429"/>
    </location>
</feature>
<organism evidence="10 11">
    <name type="scientific">Rubripirellula tenax</name>
    <dbReference type="NCBI Taxonomy" id="2528015"/>
    <lineage>
        <taxon>Bacteria</taxon>
        <taxon>Pseudomonadati</taxon>
        <taxon>Planctomycetota</taxon>
        <taxon>Planctomycetia</taxon>
        <taxon>Pirellulales</taxon>
        <taxon>Pirellulaceae</taxon>
        <taxon>Rubripirellula</taxon>
    </lineage>
</organism>
<dbReference type="PANTHER" id="PTHR33908">
    <property type="entry name" value="MANNOSYLTRANSFERASE YKCB-RELATED"/>
    <property type="match status" value="1"/>
</dbReference>
<comment type="subcellular location">
    <subcellularLocation>
        <location evidence="1">Cell membrane</location>
        <topology evidence="1">Multi-pass membrane protein</topology>
    </subcellularLocation>
</comment>
<dbReference type="Proteomes" id="UP000318288">
    <property type="component" value="Unassembled WGS sequence"/>
</dbReference>
<sequence precursor="true">MRRLATVLLLALIAVKTAAVLARGPVTIEMDAAGYWLLSTSVMGGEWLMLDQPIAFRTPMYPWFLASVRSLSGADALMWIAAIQGLLSLASVWIAARLAARITQLPRATPIALLASLPMIASLVYNATMLSETLFIFVLMVNLSAVQNYVERQSKWAALWAGVTFGITLLTRPIVLLLWTVHVAFVGLMHLRRRRLNRLASRPFPWSRRLLHGMIAAIMAFTIISPWLVRNQLLFGKPFLTEFVGRNLWIVTFQDGSGSAFPIPETDAAVLLTGRLDRVGVVDDRDLTWTVAGGLVASGLNDPQTDRLMKQVAVDAIEQDPKRFAVKAVQRIVNFWRTRSTEIPTPGIDGQFYGQRTWQYDVPMIGDVVDAMIRHRAGNLLWVNTTILFFLAAATCIVIFHRPTRMHGVWIVLIFGYFAVVTGVFEIPAYRYRMVVEPLAVCTVGAAIAILWSKRTMPAKPSSNSST</sequence>
<dbReference type="AlphaFoldDB" id="A0A5C6ER92"/>
<evidence type="ECO:0000256" key="7">
    <source>
        <dbReference type="ARBA" id="ARBA00023136"/>
    </source>
</evidence>
<keyword evidence="5 8" id="KW-0812">Transmembrane</keyword>
<keyword evidence="2" id="KW-1003">Cell membrane</keyword>
<feature type="transmembrane region" description="Helical" evidence="8">
    <location>
        <begin position="210"/>
        <end position="229"/>
    </location>
</feature>
<feature type="transmembrane region" description="Helical" evidence="8">
    <location>
        <begin position="156"/>
        <end position="189"/>
    </location>
</feature>
<evidence type="ECO:0000313" key="10">
    <source>
        <dbReference type="EMBL" id="TWU50830.1"/>
    </source>
</evidence>
<dbReference type="GO" id="GO:0016763">
    <property type="term" value="F:pentosyltransferase activity"/>
    <property type="evidence" value="ECO:0007669"/>
    <property type="project" value="TreeGrafter"/>
</dbReference>
<evidence type="ECO:0000313" key="11">
    <source>
        <dbReference type="Proteomes" id="UP000318288"/>
    </source>
</evidence>
<evidence type="ECO:0000256" key="1">
    <source>
        <dbReference type="ARBA" id="ARBA00004651"/>
    </source>
</evidence>
<evidence type="ECO:0000256" key="3">
    <source>
        <dbReference type="ARBA" id="ARBA00022676"/>
    </source>
</evidence>
<keyword evidence="3" id="KW-0328">Glycosyltransferase</keyword>
<dbReference type="InterPro" id="IPR050297">
    <property type="entry name" value="LipidA_mod_glycosyltrf_83"/>
</dbReference>
<dbReference type="GO" id="GO:0009103">
    <property type="term" value="P:lipopolysaccharide biosynthetic process"/>
    <property type="evidence" value="ECO:0007669"/>
    <property type="project" value="UniProtKB-ARBA"/>
</dbReference>
<dbReference type="PANTHER" id="PTHR33908:SF11">
    <property type="entry name" value="MEMBRANE PROTEIN"/>
    <property type="match status" value="1"/>
</dbReference>
<keyword evidence="7 8" id="KW-0472">Membrane</keyword>
<reference evidence="10 11" key="1">
    <citation type="submission" date="2019-02" db="EMBL/GenBank/DDBJ databases">
        <title>Deep-cultivation of Planctomycetes and their phenomic and genomic characterization uncovers novel biology.</title>
        <authorList>
            <person name="Wiegand S."/>
            <person name="Jogler M."/>
            <person name="Boedeker C."/>
            <person name="Pinto D."/>
            <person name="Vollmers J."/>
            <person name="Rivas-Marin E."/>
            <person name="Kohn T."/>
            <person name="Peeters S.H."/>
            <person name="Heuer A."/>
            <person name="Rast P."/>
            <person name="Oberbeckmann S."/>
            <person name="Bunk B."/>
            <person name="Jeske O."/>
            <person name="Meyerdierks A."/>
            <person name="Storesund J.E."/>
            <person name="Kallscheuer N."/>
            <person name="Luecker S."/>
            <person name="Lage O.M."/>
            <person name="Pohl T."/>
            <person name="Merkel B.J."/>
            <person name="Hornburger P."/>
            <person name="Mueller R.-W."/>
            <person name="Bruemmer F."/>
            <person name="Labrenz M."/>
            <person name="Spormann A.M."/>
            <person name="Op Den Camp H."/>
            <person name="Overmann J."/>
            <person name="Amann R."/>
            <person name="Jetten M.S.M."/>
            <person name="Mascher T."/>
            <person name="Medema M.H."/>
            <person name="Devos D.P."/>
            <person name="Kaster A.-K."/>
            <person name="Ovreas L."/>
            <person name="Rohde M."/>
            <person name="Galperin M.Y."/>
            <person name="Jogler C."/>
        </authorList>
    </citation>
    <scope>NUCLEOTIDE SEQUENCE [LARGE SCALE GENOMIC DNA]</scope>
    <source>
        <strain evidence="10 11">Poly51</strain>
    </source>
</reference>
<evidence type="ECO:0000256" key="9">
    <source>
        <dbReference type="SAM" id="SignalP"/>
    </source>
</evidence>
<gene>
    <name evidence="10" type="ORF">Poly51_41230</name>
</gene>
<keyword evidence="11" id="KW-1185">Reference proteome</keyword>
<keyword evidence="9" id="KW-0732">Signal</keyword>
<dbReference type="OrthoDB" id="276098at2"/>
<comment type="caution">
    <text evidence="10">The sequence shown here is derived from an EMBL/GenBank/DDBJ whole genome shotgun (WGS) entry which is preliminary data.</text>
</comment>
<feature type="signal peptide" evidence="9">
    <location>
        <begin position="1"/>
        <end position="22"/>
    </location>
</feature>
<dbReference type="EMBL" id="SJPW01000005">
    <property type="protein sequence ID" value="TWU50830.1"/>
    <property type="molecule type" value="Genomic_DNA"/>
</dbReference>
<evidence type="ECO:0000256" key="8">
    <source>
        <dbReference type="SAM" id="Phobius"/>
    </source>
</evidence>
<accession>A0A5C6ER92</accession>
<feature type="transmembrane region" description="Helical" evidence="8">
    <location>
        <begin position="76"/>
        <end position="96"/>
    </location>
</feature>
<proteinExistence type="predicted"/>
<feature type="chain" id="PRO_5022839430" description="Glycosyltransferase RgtA/B/C/D-like domain-containing protein" evidence="9">
    <location>
        <begin position="23"/>
        <end position="467"/>
    </location>
</feature>